<protein>
    <submittedName>
        <fullName evidence="2">Putative F-box domain, leucine-rich repeat domain, L domain-containing protein</fullName>
    </submittedName>
</protein>
<dbReference type="OMA" id="MCARGPS"/>
<dbReference type="InterPro" id="IPR036047">
    <property type="entry name" value="F-box-like_dom_sf"/>
</dbReference>
<dbReference type="CDD" id="cd22164">
    <property type="entry name" value="F-box_AtSKIP19-like"/>
    <property type="match status" value="1"/>
</dbReference>
<evidence type="ECO:0000313" key="3">
    <source>
        <dbReference type="Proteomes" id="UP000238479"/>
    </source>
</evidence>
<proteinExistence type="predicted"/>
<dbReference type="AlphaFoldDB" id="A0A2P6Q679"/>
<reference evidence="2 3" key="1">
    <citation type="journal article" date="2018" name="Nat. Genet.">
        <title>The Rosa genome provides new insights in the design of modern roses.</title>
        <authorList>
            <person name="Bendahmane M."/>
        </authorList>
    </citation>
    <scope>NUCLEOTIDE SEQUENCE [LARGE SCALE GENOMIC DNA]</scope>
    <source>
        <strain evidence="3">cv. Old Blush</strain>
    </source>
</reference>
<evidence type="ECO:0000259" key="1">
    <source>
        <dbReference type="PROSITE" id="PS50181"/>
    </source>
</evidence>
<accession>A0A2P6Q679</accession>
<dbReference type="InterPro" id="IPR032675">
    <property type="entry name" value="LRR_dom_sf"/>
</dbReference>
<name>A0A2P6Q679_ROSCH</name>
<feature type="domain" description="F-box" evidence="1">
    <location>
        <begin position="31"/>
        <end position="79"/>
    </location>
</feature>
<gene>
    <name evidence="2" type="ORF">RchiOBHm_Chr5g0016451</name>
</gene>
<dbReference type="PANTHER" id="PTHR38926:SF2">
    <property type="entry name" value="F-BOX_LRR-REPEAT PROTEIN 21-RELATED"/>
    <property type="match status" value="1"/>
</dbReference>
<dbReference type="PROSITE" id="PS50181">
    <property type="entry name" value="FBOX"/>
    <property type="match status" value="1"/>
</dbReference>
<dbReference type="SUPFAM" id="SSF81383">
    <property type="entry name" value="F-box domain"/>
    <property type="match status" value="1"/>
</dbReference>
<dbReference type="EMBL" id="PDCK01000043">
    <property type="protein sequence ID" value="PRQ29682.1"/>
    <property type="molecule type" value="Genomic_DNA"/>
</dbReference>
<evidence type="ECO:0000313" key="2">
    <source>
        <dbReference type="EMBL" id="PRQ29682.1"/>
    </source>
</evidence>
<organism evidence="2 3">
    <name type="scientific">Rosa chinensis</name>
    <name type="common">China rose</name>
    <dbReference type="NCBI Taxonomy" id="74649"/>
    <lineage>
        <taxon>Eukaryota</taxon>
        <taxon>Viridiplantae</taxon>
        <taxon>Streptophyta</taxon>
        <taxon>Embryophyta</taxon>
        <taxon>Tracheophyta</taxon>
        <taxon>Spermatophyta</taxon>
        <taxon>Magnoliopsida</taxon>
        <taxon>eudicotyledons</taxon>
        <taxon>Gunneridae</taxon>
        <taxon>Pentapetalae</taxon>
        <taxon>rosids</taxon>
        <taxon>fabids</taxon>
        <taxon>Rosales</taxon>
        <taxon>Rosaceae</taxon>
        <taxon>Rosoideae</taxon>
        <taxon>Rosoideae incertae sedis</taxon>
        <taxon>Rosa</taxon>
    </lineage>
</organism>
<dbReference type="SUPFAM" id="SSF52047">
    <property type="entry name" value="RNI-like"/>
    <property type="match status" value="1"/>
</dbReference>
<dbReference type="Pfam" id="PF12937">
    <property type="entry name" value="F-box-like"/>
    <property type="match status" value="1"/>
</dbReference>
<keyword evidence="3" id="KW-1185">Reference proteome</keyword>
<dbReference type="PANTHER" id="PTHR38926">
    <property type="entry name" value="F-BOX DOMAIN CONTAINING PROTEIN, EXPRESSED"/>
    <property type="match status" value="1"/>
</dbReference>
<dbReference type="Gene3D" id="3.80.10.10">
    <property type="entry name" value="Ribonuclease Inhibitor"/>
    <property type="match status" value="1"/>
</dbReference>
<dbReference type="Proteomes" id="UP000238479">
    <property type="component" value="Chromosome 5"/>
</dbReference>
<dbReference type="InterPro" id="IPR001810">
    <property type="entry name" value="F-box_dom"/>
</dbReference>
<dbReference type="Gramene" id="PRQ29682">
    <property type="protein sequence ID" value="PRQ29682"/>
    <property type="gene ID" value="RchiOBHm_Chr5g0016451"/>
</dbReference>
<comment type="caution">
    <text evidence="2">The sequence shown here is derived from an EMBL/GenBank/DDBJ whole genome shotgun (WGS) entry which is preliminary data.</text>
</comment>
<sequence>MGRSSYETTQHCPKRSFSDTRESCRERKLGCRNWLDLPEDISASIFSRLKATEILDNCQLVCKRWLKICKVNPLVWQTIDMHHLPSDQNIYGNMEHMCRDLIDRSCGGLVDINVVRFGTDRLLKYITDSSSCGIRRLRLECCPKITNEGLCGVASKFARLKELDISVYFLSCKTLEVIGRSCPLLVSLNLNHRFRGASYSMYGDTIARTMRGLHNLSLSGFVLTNDELRKILESCLGLETLDLGECFVPNLDEDLRRRCVEQIRKKLRLPYNFAYYDFRTRTKNFHHMHRVTTAERKQTMRTMRLERYLRRANVPRGW</sequence>